<proteinExistence type="predicted"/>
<dbReference type="PANTHER" id="PTHR36183">
    <property type="entry name" value="BETA-GLUCURONIDASE"/>
    <property type="match status" value="1"/>
</dbReference>
<dbReference type="InterPro" id="IPR052974">
    <property type="entry name" value="GH79_Enzymes"/>
</dbReference>
<evidence type="ECO:0000313" key="3">
    <source>
        <dbReference type="EMBL" id="KAF1954050.1"/>
    </source>
</evidence>
<evidence type="ECO:0000313" key="4">
    <source>
        <dbReference type="Proteomes" id="UP000800035"/>
    </source>
</evidence>
<dbReference type="Pfam" id="PF16862">
    <property type="entry name" value="Glyco_hydro_79C"/>
    <property type="match status" value="1"/>
</dbReference>
<dbReference type="OrthoDB" id="2831684at2759"/>
<dbReference type="Gene3D" id="3.20.20.80">
    <property type="entry name" value="Glycosidases"/>
    <property type="match status" value="1"/>
</dbReference>
<dbReference type="AlphaFoldDB" id="A0A6A5TQ06"/>
<evidence type="ECO:0000256" key="1">
    <source>
        <dbReference type="SAM" id="SignalP"/>
    </source>
</evidence>
<keyword evidence="1" id="KW-0732">Signal</keyword>
<sequence>MRASITSGLLALLALSQVVPTSASDKFTLRLPRQMPAWAEKLSPYLAGFSIEMDRWPDWAGERVGKPNEYFNQILRNLGERTGHMPFLRVGANSQDRATIDLDFEVMNATFPEPTESVPQPEADRIFIGRDFYALSGNLPPGTSFMWGLNLKALNRSETVAQARLLADTFQGDRANLTKHVRLANVEIGNEPDFYGQNRRFLYQGTFGSEWDMHNYTDTWADYAQAVGDVIDLGSGGPTLSPGAYTGFNYPDWTVTGTLMGGLLNDDDIRSHTDQFTLHGYSGGFGPELRVVPGSLMDKDTIRSNLTSKIPNISALQAQGLKVILGETNSYANHGIPGLSNTVESAIWAVDWLLLAASLGVERLYFHHGVGFRYSTVQPVAGADTDDGLNITRPHILPSYHAFLIVNEAIGTSGNAYVAEVPSLTPNLTAYGIWEDQQLARLIVLNSQVYLGEGKKPTINVSLDGFSAEITATMKLLRSEATTSKSGLTWAGQSFETVSGEPQGDVQEDLVKGGRFTLPASSIALLSFGNNTMRA</sequence>
<dbReference type="InterPro" id="IPR013780">
    <property type="entry name" value="Glyco_hydro_b"/>
</dbReference>
<name>A0A6A5TQ06_9PLEO</name>
<dbReference type="Proteomes" id="UP000800035">
    <property type="component" value="Unassembled WGS sequence"/>
</dbReference>
<keyword evidence="4" id="KW-1185">Reference proteome</keyword>
<dbReference type="Gene3D" id="2.60.40.1180">
    <property type="entry name" value="Golgi alpha-mannosidase II"/>
    <property type="match status" value="1"/>
</dbReference>
<dbReference type="EMBL" id="ML977000">
    <property type="protein sequence ID" value="KAF1954050.1"/>
    <property type="molecule type" value="Genomic_DNA"/>
</dbReference>
<accession>A0A6A5TQ06</accession>
<evidence type="ECO:0000259" key="2">
    <source>
        <dbReference type="Pfam" id="PF16862"/>
    </source>
</evidence>
<feature type="chain" id="PRO_5025594565" description="Beta-glucuronidase C-terminal domain-containing protein" evidence="1">
    <location>
        <begin position="24"/>
        <end position="535"/>
    </location>
</feature>
<feature type="domain" description="Beta-glucuronidase C-terminal" evidence="2">
    <location>
        <begin position="430"/>
        <end position="525"/>
    </location>
</feature>
<protein>
    <recommendedName>
        <fullName evidence="2">Beta-glucuronidase C-terminal domain-containing protein</fullName>
    </recommendedName>
</protein>
<reference evidence="3" key="1">
    <citation type="journal article" date="2020" name="Stud. Mycol.">
        <title>101 Dothideomycetes genomes: a test case for predicting lifestyles and emergence of pathogens.</title>
        <authorList>
            <person name="Haridas S."/>
            <person name="Albert R."/>
            <person name="Binder M."/>
            <person name="Bloem J."/>
            <person name="Labutti K."/>
            <person name="Salamov A."/>
            <person name="Andreopoulos B."/>
            <person name="Baker S."/>
            <person name="Barry K."/>
            <person name="Bills G."/>
            <person name="Bluhm B."/>
            <person name="Cannon C."/>
            <person name="Castanera R."/>
            <person name="Culley D."/>
            <person name="Daum C."/>
            <person name="Ezra D."/>
            <person name="Gonzalez J."/>
            <person name="Henrissat B."/>
            <person name="Kuo A."/>
            <person name="Liang C."/>
            <person name="Lipzen A."/>
            <person name="Lutzoni F."/>
            <person name="Magnuson J."/>
            <person name="Mondo S."/>
            <person name="Nolan M."/>
            <person name="Ohm R."/>
            <person name="Pangilinan J."/>
            <person name="Park H.-J."/>
            <person name="Ramirez L."/>
            <person name="Alfaro M."/>
            <person name="Sun H."/>
            <person name="Tritt A."/>
            <person name="Yoshinaga Y."/>
            <person name="Zwiers L.-H."/>
            <person name="Turgeon B."/>
            <person name="Goodwin S."/>
            <person name="Spatafora J."/>
            <person name="Crous P."/>
            <person name="Grigoriev I."/>
        </authorList>
    </citation>
    <scope>NUCLEOTIDE SEQUENCE</scope>
    <source>
        <strain evidence="3">CBS 675.92</strain>
    </source>
</reference>
<feature type="signal peptide" evidence="1">
    <location>
        <begin position="1"/>
        <end position="23"/>
    </location>
</feature>
<dbReference type="InterPro" id="IPR031728">
    <property type="entry name" value="GlcAase_C"/>
</dbReference>
<dbReference type="SUPFAM" id="SSF51445">
    <property type="entry name" value="(Trans)glycosidases"/>
    <property type="match status" value="1"/>
</dbReference>
<dbReference type="InterPro" id="IPR017853">
    <property type="entry name" value="GH"/>
</dbReference>
<organism evidence="3 4">
    <name type="scientific">Byssothecium circinans</name>
    <dbReference type="NCBI Taxonomy" id="147558"/>
    <lineage>
        <taxon>Eukaryota</taxon>
        <taxon>Fungi</taxon>
        <taxon>Dikarya</taxon>
        <taxon>Ascomycota</taxon>
        <taxon>Pezizomycotina</taxon>
        <taxon>Dothideomycetes</taxon>
        <taxon>Pleosporomycetidae</taxon>
        <taxon>Pleosporales</taxon>
        <taxon>Massarineae</taxon>
        <taxon>Massarinaceae</taxon>
        <taxon>Byssothecium</taxon>
    </lineage>
</organism>
<gene>
    <name evidence="3" type="ORF">CC80DRAFT_449244</name>
</gene>
<dbReference type="PANTHER" id="PTHR36183:SF2">
    <property type="entry name" value="BETA-GLUCURONIDASE C-TERMINAL DOMAIN-CONTAINING PROTEIN"/>
    <property type="match status" value="1"/>
</dbReference>